<dbReference type="InterPro" id="IPR002018">
    <property type="entry name" value="CarbesteraseB"/>
</dbReference>
<feature type="compositionally biased region" description="Low complexity" evidence="3">
    <location>
        <begin position="1108"/>
        <end position="1118"/>
    </location>
</feature>
<feature type="compositionally biased region" description="Basic and acidic residues" evidence="3">
    <location>
        <begin position="880"/>
        <end position="889"/>
    </location>
</feature>
<gene>
    <name evidence="5" type="ORF">O3P69_007601</name>
</gene>
<feature type="compositionally biased region" description="Low complexity" evidence="3">
    <location>
        <begin position="1235"/>
        <end position="1255"/>
    </location>
</feature>
<dbReference type="EMBL" id="JARAKH010000004">
    <property type="protein sequence ID" value="KAK8404412.1"/>
    <property type="molecule type" value="Genomic_DNA"/>
</dbReference>
<feature type="compositionally biased region" description="Low complexity" evidence="3">
    <location>
        <begin position="798"/>
        <end position="815"/>
    </location>
</feature>
<feature type="compositionally biased region" description="Polar residues" evidence="3">
    <location>
        <begin position="782"/>
        <end position="797"/>
    </location>
</feature>
<dbReference type="Proteomes" id="UP001487740">
    <property type="component" value="Unassembled WGS sequence"/>
</dbReference>
<dbReference type="Gene3D" id="3.40.50.1820">
    <property type="entry name" value="alpha/beta hydrolase"/>
    <property type="match status" value="1"/>
</dbReference>
<feature type="compositionally biased region" description="Basic and acidic residues" evidence="3">
    <location>
        <begin position="638"/>
        <end position="647"/>
    </location>
</feature>
<feature type="compositionally biased region" description="Low complexity" evidence="3">
    <location>
        <begin position="1297"/>
        <end position="1306"/>
    </location>
</feature>
<evidence type="ECO:0000256" key="1">
    <source>
        <dbReference type="ARBA" id="ARBA00005964"/>
    </source>
</evidence>
<dbReference type="SUPFAM" id="SSF53474">
    <property type="entry name" value="alpha/beta-Hydrolases"/>
    <property type="match status" value="1"/>
</dbReference>
<evidence type="ECO:0000256" key="3">
    <source>
        <dbReference type="SAM" id="MobiDB-lite"/>
    </source>
</evidence>
<dbReference type="InterPro" id="IPR029058">
    <property type="entry name" value="AB_hydrolase_fold"/>
</dbReference>
<sequence>MCTKEEGIETVRNECKMGKRTGRGECEQREKEREELREGEIDEMRLQLALQSFTILQHKTSCPPKPAHELVPVMVYIHGESYEWNSGNPYDGTVLASYGRVVVVTVNFRLGVLGFLKPKMLGRTLSNFALLDQAAALHWVKHNIANFGGDPEAVTVFGHGTGAALVNLLLISPVTQASRGLVRRAILMSGSALSRWALTYDPYKYTAQMAEALDCPTSDLRDGLITCLRRKSVRELLSVNLQTKPFYTPLGPVVDGVIIKKDPLKSMREDTGIFGKFDLMYGVTRAESFHMLGDADSKNGFSVHRRNHLVNAYVSNNYENFPGMVLSTVTSHYTSWDKSAPTDPREVRDLTMDLMSDAQIKAPVMQMADLHSDIHQKSFLYVFNHQSAFGDYPQSHGAIHGEELAYVFGAPLVGGFNHFGLNYTLQEKLLSELVMIYWTNFAKTGNPNLPTPQSYRTPGASRQFQENMKVLWPAYEKQQQQYLHIDMEVKRKDRYRANYIAVWNKVIPNLLVTSPPTSKPETLVTPSTFYSWTTEPPTLPDNHIPIHGIRGYNTELTEKPRRPFEPKIIPGPPTELPQVTPTSSNPPPQAAGTPMSIVILVGICILIVNCCAMGGVYYQRDKIRHQSRLLRKTLRRKKSEEPEEKTLEAPVVEPKKEKTHKKKGSGINFSFDICNEVLPDGISRSSGPSRESSMKRKEHRSMSQSSSSKPATPKPPSKSSKSPKSGHKRHKSDNSMYSEIGKVTEVEVHGVGTGSSLSRQQRKNPTVKFNTLGSGLPPKAVTKSTTSISSRASIKSNTSRASVKSTASRTSAKSTTSEKRLKKNASCQSLPTAEYSWGITPEMTMTQRDDPEGHADLKDTPADRQQTVLAMQKLNYPKVLPDHPPDGHHATLPRSRPPPPPRSTSLTSRDIQELEESIHVVYRKKKPPRRDASTDSCDLSGMDNIYLMGTEVGPPASMYGAPAATATVNKARVRKSDGADYARDYGDYSRQGAVAEYLRAVPDVGRAAPVDFSRPPGGPLYGSYTPYDPTYLYKDSGEPGPKAPIAPKAHDMAKTYGSYSDQRTPNRPLATFGKTCTYPAGEPAPQPDYSQSRPPQETSPLPAPPHTSPAAVTAAAQTALAAATAPAFVGASVPTRTASPKDYGAPPPAAMHTSALRQQSSTTSSSDATTVYEQTENTGTIKRKKTKGDTASPATLTPPQIPSSPEPDKPYEKPLKSALKQTSAYDRPKPLMARAPGASPPSTSTSASSLSSSSTNNDPCDSDHRHVPLNRTPSAKRSARVATPAVRRKGPRQDNHTTTTTIQTDP</sequence>
<protein>
    <recommendedName>
        <fullName evidence="4">Carboxylesterase type B domain-containing protein</fullName>
    </recommendedName>
</protein>
<feature type="region of interest" description="Disordered" evidence="3">
    <location>
        <begin position="680"/>
        <end position="937"/>
    </location>
</feature>
<dbReference type="Pfam" id="PF00135">
    <property type="entry name" value="COesterase"/>
    <property type="match status" value="1"/>
</dbReference>
<proteinExistence type="inferred from homology"/>
<feature type="compositionally biased region" description="Polar residues" evidence="3">
    <location>
        <begin position="1171"/>
        <end position="1180"/>
    </location>
</feature>
<evidence type="ECO:0000313" key="5">
    <source>
        <dbReference type="EMBL" id="KAK8404412.1"/>
    </source>
</evidence>
<comment type="caution">
    <text evidence="5">The sequence shown here is derived from an EMBL/GenBank/DDBJ whole genome shotgun (WGS) entry which is preliminary data.</text>
</comment>
<feature type="compositionally biased region" description="Polar residues" evidence="3">
    <location>
        <begin position="1088"/>
        <end position="1099"/>
    </location>
</feature>
<name>A0AAW0UWA0_SCYPA</name>
<feature type="domain" description="Carboxylesterase type B" evidence="4">
    <location>
        <begin position="66"/>
        <end position="503"/>
    </location>
</feature>
<feature type="region of interest" description="Disordered" evidence="3">
    <location>
        <begin position="563"/>
        <end position="590"/>
    </location>
</feature>
<organism evidence="5 6">
    <name type="scientific">Scylla paramamosain</name>
    <name type="common">Mud crab</name>
    <dbReference type="NCBI Taxonomy" id="85552"/>
    <lineage>
        <taxon>Eukaryota</taxon>
        <taxon>Metazoa</taxon>
        <taxon>Ecdysozoa</taxon>
        <taxon>Arthropoda</taxon>
        <taxon>Crustacea</taxon>
        <taxon>Multicrustacea</taxon>
        <taxon>Malacostraca</taxon>
        <taxon>Eumalacostraca</taxon>
        <taxon>Eucarida</taxon>
        <taxon>Decapoda</taxon>
        <taxon>Pleocyemata</taxon>
        <taxon>Brachyura</taxon>
        <taxon>Eubrachyura</taxon>
        <taxon>Portunoidea</taxon>
        <taxon>Portunidae</taxon>
        <taxon>Portuninae</taxon>
        <taxon>Scylla</taxon>
    </lineage>
</organism>
<feature type="compositionally biased region" description="Low complexity" evidence="3">
    <location>
        <begin position="702"/>
        <end position="723"/>
    </location>
</feature>
<accession>A0AAW0UWA0</accession>
<dbReference type="PANTHER" id="PTHR43903">
    <property type="entry name" value="NEUROLIGIN"/>
    <property type="match status" value="1"/>
</dbReference>
<feature type="compositionally biased region" description="Polar residues" evidence="3">
    <location>
        <begin position="755"/>
        <end position="773"/>
    </location>
</feature>
<dbReference type="InterPro" id="IPR051093">
    <property type="entry name" value="Neuroligin/BSAL"/>
</dbReference>
<feature type="region of interest" description="Disordered" evidence="3">
    <location>
        <begin position="1054"/>
        <end position="1118"/>
    </location>
</feature>
<evidence type="ECO:0000313" key="6">
    <source>
        <dbReference type="Proteomes" id="UP001487740"/>
    </source>
</evidence>
<keyword evidence="2" id="KW-0325">Glycoprotein</keyword>
<feature type="compositionally biased region" description="Basic and acidic residues" evidence="3">
    <location>
        <begin position="847"/>
        <end position="862"/>
    </location>
</feature>
<feature type="region of interest" description="Disordered" evidence="3">
    <location>
        <begin position="634"/>
        <end position="665"/>
    </location>
</feature>
<evidence type="ECO:0000259" key="4">
    <source>
        <dbReference type="Pfam" id="PF00135"/>
    </source>
</evidence>
<evidence type="ECO:0000256" key="2">
    <source>
        <dbReference type="ARBA" id="ARBA00023180"/>
    </source>
</evidence>
<feature type="compositionally biased region" description="Low complexity" evidence="3">
    <location>
        <begin position="1153"/>
        <end position="1170"/>
    </location>
</feature>
<keyword evidence="6" id="KW-1185">Reference proteome</keyword>
<reference evidence="5 6" key="1">
    <citation type="submission" date="2023-03" db="EMBL/GenBank/DDBJ databases">
        <title>High-quality genome of Scylla paramamosain provides insights in environmental adaptation.</title>
        <authorList>
            <person name="Zhang L."/>
        </authorList>
    </citation>
    <scope>NUCLEOTIDE SEQUENCE [LARGE SCALE GENOMIC DNA]</scope>
    <source>
        <strain evidence="5">LZ_2023a</strain>
        <tissue evidence="5">Muscle</tissue>
    </source>
</reference>
<feature type="region of interest" description="Disordered" evidence="3">
    <location>
        <begin position="1133"/>
        <end position="1306"/>
    </location>
</feature>
<comment type="similarity">
    <text evidence="1">Belongs to the type-B carboxylesterase/lipase family.</text>
</comment>
<feature type="compositionally biased region" description="Basic and acidic residues" evidence="3">
    <location>
        <begin position="1206"/>
        <end position="1215"/>
    </location>
</feature>